<dbReference type="InterPro" id="IPR020936">
    <property type="entry name" value="TrhO"/>
</dbReference>
<comment type="caution">
    <text evidence="5">The sequence shown here is derived from an EMBL/GenBank/DDBJ whole genome shotgun (WGS) entry which is preliminary data.</text>
</comment>
<dbReference type="Gene3D" id="3.30.70.330">
    <property type="match status" value="1"/>
</dbReference>
<gene>
    <name evidence="5" type="ORF">CCMP2556_LOCUS30557</name>
</gene>
<dbReference type="Pfam" id="PF12368">
    <property type="entry name" value="Rhodanese_C"/>
    <property type="match status" value="1"/>
</dbReference>
<dbReference type="Gene3D" id="3.30.70.100">
    <property type="match status" value="1"/>
</dbReference>
<dbReference type="PANTHER" id="PTHR43268">
    <property type="entry name" value="THIOSULFATE SULFURTRANSFERASE/RHODANESE-LIKE DOMAIN-CONTAINING PROTEIN 2"/>
    <property type="match status" value="1"/>
</dbReference>
<proteinExistence type="predicted"/>
<reference evidence="5 6" key="1">
    <citation type="submission" date="2024-02" db="EMBL/GenBank/DDBJ databases">
        <authorList>
            <person name="Chen Y."/>
            <person name="Shah S."/>
            <person name="Dougan E. K."/>
            <person name="Thang M."/>
            <person name="Chan C."/>
        </authorList>
    </citation>
    <scope>NUCLEOTIDE SEQUENCE [LARGE SCALE GENOMIC DNA]</scope>
</reference>
<dbReference type="SUPFAM" id="SSF54928">
    <property type="entry name" value="RNA-binding domain, RBD"/>
    <property type="match status" value="1"/>
</dbReference>
<dbReference type="PROSITE" id="PS50206">
    <property type="entry name" value="RHODANESE_3"/>
    <property type="match status" value="1"/>
</dbReference>
<evidence type="ECO:0000313" key="5">
    <source>
        <dbReference type="EMBL" id="CAK9062126.1"/>
    </source>
</evidence>
<feature type="domain" description="Rhodanese" evidence="4">
    <location>
        <begin position="176"/>
        <end position="285"/>
    </location>
</feature>
<protein>
    <recommendedName>
        <fullName evidence="7">Rhodanese domain-containing protein</fullName>
    </recommendedName>
</protein>
<name>A0ABP0NEG8_9DINO</name>
<keyword evidence="6" id="KW-1185">Reference proteome</keyword>
<evidence type="ECO:0000259" key="4">
    <source>
        <dbReference type="PROSITE" id="PS50206"/>
    </source>
</evidence>
<evidence type="ECO:0000313" key="6">
    <source>
        <dbReference type="Proteomes" id="UP001642484"/>
    </source>
</evidence>
<dbReference type="Pfam" id="PF00581">
    <property type="entry name" value="Rhodanese"/>
    <property type="match status" value="1"/>
</dbReference>
<evidence type="ECO:0000256" key="2">
    <source>
        <dbReference type="SAM" id="MobiDB-lite"/>
    </source>
</evidence>
<accession>A0ABP0NEG8</accession>
<dbReference type="SMART" id="SM00360">
    <property type="entry name" value="RRM"/>
    <property type="match status" value="1"/>
</dbReference>
<dbReference type="PANTHER" id="PTHR43268:SF7">
    <property type="entry name" value="RHODANESE DOMAIN-CONTAINING PROTEIN"/>
    <property type="match status" value="1"/>
</dbReference>
<dbReference type="InterPro" id="IPR000504">
    <property type="entry name" value="RRM_dom"/>
</dbReference>
<dbReference type="InterPro" id="IPR022111">
    <property type="entry name" value="Rhodanese_C"/>
</dbReference>
<dbReference type="EMBL" id="CAXAMN010021673">
    <property type="protein sequence ID" value="CAK9062126.1"/>
    <property type="molecule type" value="Genomic_DNA"/>
</dbReference>
<dbReference type="PROSITE" id="PS50102">
    <property type="entry name" value="RRM"/>
    <property type="match status" value="1"/>
</dbReference>
<dbReference type="InterPro" id="IPR035979">
    <property type="entry name" value="RBD_domain_sf"/>
</dbReference>
<dbReference type="InterPro" id="IPR036873">
    <property type="entry name" value="Rhodanese-like_dom_sf"/>
</dbReference>
<dbReference type="InterPro" id="IPR012677">
    <property type="entry name" value="Nucleotide-bd_a/b_plait_sf"/>
</dbReference>
<evidence type="ECO:0000259" key="3">
    <source>
        <dbReference type="PROSITE" id="PS50102"/>
    </source>
</evidence>
<feature type="domain" description="RRM" evidence="3">
    <location>
        <begin position="402"/>
        <end position="480"/>
    </location>
</feature>
<evidence type="ECO:0008006" key="7">
    <source>
        <dbReference type="Google" id="ProtNLM"/>
    </source>
</evidence>
<sequence length="509" mass="57570">MVAGWEVSMEASMKGIVPQMARSVAGKKLPPVPLEAQQVGASGKLPTSIMLFYQYVEPAWTPKQHRRALTFVHDLGRRHGVTGRGRCSTEGLNCTLTGSAEGIRAFAQGLRDWDSLFDETDFKITDGLDHHKKFKSLTIQKKEELVAYGLPVTAAPSLKDNETLHVEAVDYHKMMAQPNTVIIDVRNRYETEIGHFQPPQGGAEFIDPKVRNSHELPKWLGMPETQEKLKGKKVMMYCTGGIRCERFSALMTQLKNDNPDFKTEGEFMLRGGIERYVRTFPEGGFWKGKNFLFDKRQEQVPENKPKEETEKEVESRCCICKRFWGLYRGHFKCSEQDCQVPVIVCPDCAEVETSNPKCPLCEEGFKLRGLQAPALKKKKRKAEVQPASAARKRKVLRRDPSDRLFVGNLPLVTDAATVRECFGDGVRFIHWIPDRTTGLWYGSVFLQMSSLGEAKRIVDDSSIQSIRIGKRKLRIGFAPLAENERWPPSFKEADRPTLQHKVEGKAVDG</sequence>
<dbReference type="Proteomes" id="UP001642484">
    <property type="component" value="Unassembled WGS sequence"/>
</dbReference>
<dbReference type="InterPro" id="IPR001763">
    <property type="entry name" value="Rhodanese-like_dom"/>
</dbReference>
<organism evidence="5 6">
    <name type="scientific">Durusdinium trenchii</name>
    <dbReference type="NCBI Taxonomy" id="1381693"/>
    <lineage>
        <taxon>Eukaryota</taxon>
        <taxon>Sar</taxon>
        <taxon>Alveolata</taxon>
        <taxon>Dinophyceae</taxon>
        <taxon>Suessiales</taxon>
        <taxon>Symbiodiniaceae</taxon>
        <taxon>Durusdinium</taxon>
    </lineage>
</organism>
<keyword evidence="1" id="KW-0694">RNA-binding</keyword>
<evidence type="ECO:0000256" key="1">
    <source>
        <dbReference type="PROSITE-ProRule" id="PRU00176"/>
    </source>
</evidence>
<feature type="compositionally biased region" description="Basic and acidic residues" evidence="2">
    <location>
        <begin position="491"/>
        <end position="509"/>
    </location>
</feature>
<dbReference type="SMART" id="SM00450">
    <property type="entry name" value="RHOD"/>
    <property type="match status" value="1"/>
</dbReference>
<dbReference type="Pfam" id="PF17773">
    <property type="entry name" value="UPF0176_N"/>
    <property type="match status" value="1"/>
</dbReference>
<dbReference type="Gene3D" id="3.40.250.10">
    <property type="entry name" value="Rhodanese-like domain"/>
    <property type="match status" value="1"/>
</dbReference>
<feature type="region of interest" description="Disordered" evidence="2">
    <location>
        <begin position="486"/>
        <end position="509"/>
    </location>
</feature>
<dbReference type="SUPFAM" id="SSF52821">
    <property type="entry name" value="Rhodanese/Cell cycle control phosphatase"/>
    <property type="match status" value="1"/>
</dbReference>
<dbReference type="InterPro" id="IPR040503">
    <property type="entry name" value="TRHO_N"/>
</dbReference>